<dbReference type="PANTHER" id="PTHR43792:SF16">
    <property type="entry name" value="N-ACETYLTRANSFERASE DOMAIN-CONTAINING PROTEIN"/>
    <property type="match status" value="1"/>
</dbReference>
<protein>
    <recommendedName>
        <fullName evidence="3">Zn(2)-C6 fungal-type domain-containing protein</fullName>
    </recommendedName>
</protein>
<comment type="caution">
    <text evidence="4">The sequence shown here is derived from an EMBL/GenBank/DDBJ whole genome shotgun (WGS) entry which is preliminary data.</text>
</comment>
<evidence type="ECO:0000259" key="3">
    <source>
        <dbReference type="PROSITE" id="PS50048"/>
    </source>
</evidence>
<dbReference type="InterPro" id="IPR036864">
    <property type="entry name" value="Zn2-C6_fun-type_DNA-bd_sf"/>
</dbReference>
<dbReference type="GO" id="GO:0000981">
    <property type="term" value="F:DNA-binding transcription factor activity, RNA polymerase II-specific"/>
    <property type="evidence" value="ECO:0007669"/>
    <property type="project" value="InterPro"/>
</dbReference>
<proteinExistence type="predicted"/>
<keyword evidence="1" id="KW-0539">Nucleus</keyword>
<feature type="region of interest" description="Disordered" evidence="2">
    <location>
        <begin position="64"/>
        <end position="106"/>
    </location>
</feature>
<evidence type="ECO:0000256" key="1">
    <source>
        <dbReference type="ARBA" id="ARBA00023242"/>
    </source>
</evidence>
<accession>A0A2U3DZN5</accession>
<dbReference type="SUPFAM" id="SSF55729">
    <property type="entry name" value="Acyl-CoA N-acyltransferases (Nat)"/>
    <property type="match status" value="1"/>
</dbReference>
<name>A0A2U3DZN5_PURLI</name>
<dbReference type="Gene3D" id="4.10.240.10">
    <property type="entry name" value="Zn(2)-C6 fungal-type DNA-binding domain"/>
    <property type="match status" value="1"/>
</dbReference>
<dbReference type="EMBL" id="LCWV01000017">
    <property type="protein sequence ID" value="PWI67720.1"/>
    <property type="molecule type" value="Genomic_DNA"/>
</dbReference>
<dbReference type="InterPro" id="IPR001138">
    <property type="entry name" value="Zn2Cys6_DnaBD"/>
</dbReference>
<dbReference type="PANTHER" id="PTHR43792">
    <property type="entry name" value="GNAT FAMILY, PUTATIVE (AFU_ORTHOLOGUE AFUA_3G00765)-RELATED-RELATED"/>
    <property type="match status" value="1"/>
</dbReference>
<feature type="domain" description="Zn(2)-C6 fungal-type" evidence="3">
    <location>
        <begin position="22"/>
        <end position="50"/>
    </location>
</feature>
<dbReference type="AlphaFoldDB" id="A0A2U3DZN5"/>
<dbReference type="CDD" id="cd00067">
    <property type="entry name" value="GAL4"/>
    <property type="match status" value="1"/>
</dbReference>
<dbReference type="Pfam" id="PF00172">
    <property type="entry name" value="Zn_clus"/>
    <property type="match status" value="1"/>
</dbReference>
<dbReference type="PROSITE" id="PS50048">
    <property type="entry name" value="ZN2_CY6_FUNGAL_2"/>
    <property type="match status" value="1"/>
</dbReference>
<dbReference type="SUPFAM" id="SSF57701">
    <property type="entry name" value="Zn2/Cys6 DNA-binding domain"/>
    <property type="match status" value="1"/>
</dbReference>
<dbReference type="Gene3D" id="3.40.630.30">
    <property type="match status" value="2"/>
</dbReference>
<evidence type="ECO:0000256" key="2">
    <source>
        <dbReference type="SAM" id="MobiDB-lite"/>
    </source>
</evidence>
<evidence type="ECO:0000313" key="5">
    <source>
        <dbReference type="Proteomes" id="UP000245956"/>
    </source>
</evidence>
<reference evidence="4 5" key="1">
    <citation type="journal article" date="2016" name="Front. Microbiol.">
        <title>Genome and transcriptome sequences reveal the specific parasitism of the nematophagous Purpureocillium lilacinum 36-1.</title>
        <authorList>
            <person name="Xie J."/>
            <person name="Li S."/>
            <person name="Mo C."/>
            <person name="Xiao X."/>
            <person name="Peng D."/>
            <person name="Wang G."/>
            <person name="Xiao Y."/>
        </authorList>
    </citation>
    <scope>NUCLEOTIDE SEQUENCE [LARGE SCALE GENOMIC DNA]</scope>
    <source>
        <strain evidence="4 5">36-1</strain>
    </source>
</reference>
<gene>
    <name evidence="4" type="ORF">PCL_02641</name>
</gene>
<dbReference type="Pfam" id="PF13302">
    <property type="entry name" value="Acetyltransf_3"/>
    <property type="match status" value="2"/>
</dbReference>
<dbReference type="InterPro" id="IPR021858">
    <property type="entry name" value="Fun_TF"/>
</dbReference>
<dbReference type="InterPro" id="IPR016181">
    <property type="entry name" value="Acyl_CoA_acyltransferase"/>
</dbReference>
<dbReference type="Proteomes" id="UP000245956">
    <property type="component" value="Unassembled WGS sequence"/>
</dbReference>
<dbReference type="InterPro" id="IPR000182">
    <property type="entry name" value="GNAT_dom"/>
</dbReference>
<sequence>MSSTTSTSPSSTPTPDPAAAAPCWECQRRHWVCDGTRPVCTRCREAGIVCPGYSDRKPLTWLAPGRVSARPRRSRPGKPPSKPSRPAAVRIKTESVEPPSCPGDEHQSIPCDDVGCDSTAASTSTKTSGCPSTDSSNDETVKCPAEVRALAVRPRNTEKRSQGLRSMETSMSVPATLRDHMDDVFEATQYCESLLLSAFRPWMATFVAGMADNPDNSQIYPLLATHQLAPNLFVAPIEGLQLVPASMRHALISLSLGYRILQLPPEQRVDGHPAGVLPFAGSVLDSSPGPVTGVAGKLWWRAHDHVGAAIRLLKHDITHEPSRATTATIISVFVLLITELFQTATPQWRSHCLGFTALVALRGGLEGLMQDPEDGIIIRPSLLTYIIMIVMANTTSPSYDQVDAENHVNMMDTVEDLYSIGMYPRLPCPQPLFVEIVRINDIRWRVATGQLDPVTCGTSTAVRELLRRVMDFSPESWAAAQATTSPTASWLLTARCYQSAVLLFADATLLNPRRLAGPDTGDDGRSKYRSTRAHHRALLFKLAAEGMSGQVTKFGIIWPVIVAGFEAAKGTAEERRLVENGLTDLCRGVGATAVAAREALARFWKSGKRTWDECFDRPLGAIPNSDDTSAALLHTIEVQLRDSAKELRIGGGIVCVVFGIPDSAPTTAAFRTKCTPTTRAEMAQATITTPRLELRPLTAAHAEILVELNADPAVTRYVHSGRPLTRQEALADHAERLAKAEEVPGLGYWMGYDREGGEAVGWWALTPGPSGPSVSTLGDEDRVMVNGEGELGERTTAAADATASESASVSASVPAAVSAAVPASASAVAAAGAARGGGGLRAELGYRLLPRYWRQGLAKEGGRALVRHGFTDLAVEEVYGETMAVNAASRATMAACGLGYRRTFHLRFDGDEAIPGTEEGEVEYAAGREEWLAWDEVTRKGKA</sequence>
<dbReference type="Pfam" id="PF11951">
    <property type="entry name" value="Fungal_trans_2"/>
    <property type="match status" value="1"/>
</dbReference>
<evidence type="ECO:0000313" key="4">
    <source>
        <dbReference type="EMBL" id="PWI67720.1"/>
    </source>
</evidence>
<organism evidence="4 5">
    <name type="scientific">Purpureocillium lilacinum</name>
    <name type="common">Paecilomyces lilacinus</name>
    <dbReference type="NCBI Taxonomy" id="33203"/>
    <lineage>
        <taxon>Eukaryota</taxon>
        <taxon>Fungi</taxon>
        <taxon>Dikarya</taxon>
        <taxon>Ascomycota</taxon>
        <taxon>Pezizomycotina</taxon>
        <taxon>Sordariomycetes</taxon>
        <taxon>Hypocreomycetidae</taxon>
        <taxon>Hypocreales</taxon>
        <taxon>Ophiocordycipitaceae</taxon>
        <taxon>Purpureocillium</taxon>
    </lineage>
</organism>
<dbReference type="InterPro" id="IPR051531">
    <property type="entry name" value="N-acetyltransferase"/>
</dbReference>
<dbReference type="SMART" id="SM00066">
    <property type="entry name" value="GAL4"/>
    <property type="match status" value="1"/>
</dbReference>
<dbReference type="GO" id="GO:0016747">
    <property type="term" value="F:acyltransferase activity, transferring groups other than amino-acyl groups"/>
    <property type="evidence" value="ECO:0007669"/>
    <property type="project" value="InterPro"/>
</dbReference>
<dbReference type="GO" id="GO:0008270">
    <property type="term" value="F:zinc ion binding"/>
    <property type="evidence" value="ECO:0007669"/>
    <property type="project" value="InterPro"/>
</dbReference>